<sequence length="52" mass="5605">GSTSARAAIAEYYARHGYHVDIDRIGLTASTSEAYSWLFKLLCDSGDGVLVP</sequence>
<name>A0A3B8WAV9_MARNT</name>
<dbReference type="InterPro" id="IPR015424">
    <property type="entry name" value="PyrdxlP-dep_Trfase"/>
</dbReference>
<dbReference type="GO" id="GO:0008483">
    <property type="term" value="F:transaminase activity"/>
    <property type="evidence" value="ECO:0007669"/>
    <property type="project" value="UniProtKB-KW"/>
</dbReference>
<dbReference type="AlphaFoldDB" id="A0A3B8WAV9"/>
<feature type="non-terminal residue" evidence="1">
    <location>
        <position position="1"/>
    </location>
</feature>
<dbReference type="SUPFAM" id="SSF53383">
    <property type="entry name" value="PLP-dependent transferases"/>
    <property type="match status" value="1"/>
</dbReference>
<keyword evidence="1" id="KW-0032">Aminotransferase</keyword>
<keyword evidence="1" id="KW-0808">Transferase</keyword>
<dbReference type="EMBL" id="DLYI01000050">
    <property type="protein sequence ID" value="HAC27029.1"/>
    <property type="molecule type" value="Genomic_DNA"/>
</dbReference>
<dbReference type="InterPro" id="IPR015421">
    <property type="entry name" value="PyrdxlP-dep_Trfase_major"/>
</dbReference>
<evidence type="ECO:0000313" key="2">
    <source>
        <dbReference type="Proteomes" id="UP000261325"/>
    </source>
</evidence>
<dbReference type="Proteomes" id="UP000261325">
    <property type="component" value="Unassembled WGS sequence"/>
</dbReference>
<proteinExistence type="predicted"/>
<gene>
    <name evidence="1" type="ORF">DCF82_04295</name>
</gene>
<protein>
    <submittedName>
        <fullName evidence="1">Pyridoxal phosphate-dependent aminotransferase</fullName>
    </submittedName>
</protein>
<feature type="non-terminal residue" evidence="1">
    <location>
        <position position="52"/>
    </location>
</feature>
<organism evidence="1 2">
    <name type="scientific">Marinobacter nauticus</name>
    <name type="common">Marinobacter hydrocarbonoclasticus</name>
    <name type="synonym">Marinobacter aquaeolei</name>
    <dbReference type="NCBI Taxonomy" id="2743"/>
    <lineage>
        <taxon>Bacteria</taxon>
        <taxon>Pseudomonadati</taxon>
        <taxon>Pseudomonadota</taxon>
        <taxon>Gammaproteobacteria</taxon>
        <taxon>Pseudomonadales</taxon>
        <taxon>Marinobacteraceae</taxon>
        <taxon>Marinobacter</taxon>
    </lineage>
</organism>
<dbReference type="Gene3D" id="3.40.640.10">
    <property type="entry name" value="Type I PLP-dependent aspartate aminotransferase-like (Major domain)"/>
    <property type="match status" value="1"/>
</dbReference>
<reference evidence="1 2" key="1">
    <citation type="journal article" date="2018" name="Nat. Biotechnol.">
        <title>A standardized bacterial taxonomy based on genome phylogeny substantially revises the tree of life.</title>
        <authorList>
            <person name="Parks D.H."/>
            <person name="Chuvochina M."/>
            <person name="Waite D.W."/>
            <person name="Rinke C."/>
            <person name="Skarshewski A."/>
            <person name="Chaumeil P.A."/>
            <person name="Hugenholtz P."/>
        </authorList>
    </citation>
    <scope>NUCLEOTIDE SEQUENCE [LARGE SCALE GENOMIC DNA]</scope>
    <source>
        <strain evidence="1">UBA9049</strain>
    </source>
</reference>
<comment type="caution">
    <text evidence="1">The sequence shown here is derived from an EMBL/GenBank/DDBJ whole genome shotgun (WGS) entry which is preliminary data.</text>
</comment>
<evidence type="ECO:0000313" key="1">
    <source>
        <dbReference type="EMBL" id="HAC27029.1"/>
    </source>
</evidence>
<accession>A0A3B8WAV9</accession>